<evidence type="ECO:0000259" key="2">
    <source>
        <dbReference type="PROSITE" id="PS50125"/>
    </source>
</evidence>
<protein>
    <submittedName>
        <fullName evidence="3">Adenylate cyclase, family 3 (Some protein containing HAMP domain)</fullName>
        <ecNumber evidence="3">4.6.1.1</ecNumber>
    </submittedName>
</protein>
<dbReference type="SUPFAM" id="SSF55073">
    <property type="entry name" value="Nucleotide cyclase"/>
    <property type="match status" value="1"/>
</dbReference>
<dbReference type="eggNOG" id="COG2114">
    <property type="taxonomic scope" value="Bacteria"/>
</dbReference>
<evidence type="ECO:0000313" key="4">
    <source>
        <dbReference type="Proteomes" id="UP000004291"/>
    </source>
</evidence>
<dbReference type="Gene3D" id="3.30.70.1230">
    <property type="entry name" value="Nucleotide cyclase"/>
    <property type="match status" value="1"/>
</dbReference>
<feature type="transmembrane region" description="Helical" evidence="1">
    <location>
        <begin position="97"/>
        <end position="115"/>
    </location>
</feature>
<dbReference type="OrthoDB" id="9789782at2"/>
<feature type="transmembrane region" description="Helical" evidence="1">
    <location>
        <begin position="153"/>
        <end position="173"/>
    </location>
</feature>
<keyword evidence="3" id="KW-0456">Lyase</keyword>
<dbReference type="Proteomes" id="UP000004291">
    <property type="component" value="Chromosome"/>
</dbReference>
<gene>
    <name evidence="3" type="ORF">HPDFL43_03761</name>
</gene>
<dbReference type="AlphaFoldDB" id="A9DAS1"/>
<dbReference type="CDD" id="cd07302">
    <property type="entry name" value="CHD"/>
    <property type="match status" value="1"/>
</dbReference>
<organism evidence="3 4">
    <name type="scientific">Hoeflea phototrophica (strain DSM 17068 / NCIMB 14078 / DFL-43)</name>
    <dbReference type="NCBI Taxonomy" id="411684"/>
    <lineage>
        <taxon>Bacteria</taxon>
        <taxon>Pseudomonadati</taxon>
        <taxon>Pseudomonadota</taxon>
        <taxon>Alphaproteobacteria</taxon>
        <taxon>Hyphomicrobiales</taxon>
        <taxon>Rhizobiaceae</taxon>
        <taxon>Hoeflea</taxon>
    </lineage>
</organism>
<feature type="transmembrane region" description="Helical" evidence="1">
    <location>
        <begin position="70"/>
        <end position="90"/>
    </location>
</feature>
<evidence type="ECO:0000313" key="3">
    <source>
        <dbReference type="EMBL" id="EDQ32629.1"/>
    </source>
</evidence>
<accession>A9DAS1</accession>
<dbReference type="PANTHER" id="PTHR43081:SF1">
    <property type="entry name" value="ADENYLATE CYCLASE, TERMINAL-DIFFERENTIATION SPECIFIC"/>
    <property type="match status" value="1"/>
</dbReference>
<name>A9DAS1_HOEPD</name>
<keyword evidence="1" id="KW-0812">Transmembrane</keyword>
<dbReference type="RefSeq" id="WP_007196543.1">
    <property type="nucleotide sequence ID" value="NZ_CM002917.1"/>
</dbReference>
<dbReference type="InterPro" id="IPR001054">
    <property type="entry name" value="A/G_cyclase"/>
</dbReference>
<dbReference type="PANTHER" id="PTHR43081">
    <property type="entry name" value="ADENYLATE CYCLASE, TERMINAL-DIFFERENTIATION SPECIFIC-RELATED"/>
    <property type="match status" value="1"/>
</dbReference>
<dbReference type="STRING" id="411684.HPDFL43_03761"/>
<feature type="transmembrane region" description="Helical" evidence="1">
    <location>
        <begin position="39"/>
        <end position="58"/>
    </location>
</feature>
<dbReference type="EMBL" id="ABIA03000002">
    <property type="protein sequence ID" value="EDQ32629.1"/>
    <property type="molecule type" value="Genomic_DNA"/>
</dbReference>
<sequence length="451" mass="49818">MIHSISVLRQSLFPAASQTVRLPARVVQAISDHDNSSEVVIKFIQLAIITVMAVLYFLSPKRGDPDLQWTVPFAIGLYICLTLVGLFWATRARIPDWAVYASIIFDMALLYSLIWSFHIKYGQPPSFYLKSPTLMYVFIFIGLRTLRFEPRFVLVAGLAAIMGWVGMIGYVAFSDSKDMMITRDYVTYLTSNSLLVGAEVEKIILILLVTGTLTLSLHRAKGILERALSDRDAAQTFSRFFDSDVAQELRESDLQLRAGEGVNRNAAILMVDLRGFSKAAQSMQPSDVMSMLGQYQKRLIPIIQRNGGSIDKFLGDGILASFGAAHVDEEFTVGAVRTVEEILADFKTWGDDPLLARFASGGIGIALSSGQIVFGVVGDDHRLEMTVIGSAVNLCAKLEKYNKELGSLAVIDKATYEKALERGFDPKLEPKLTSGRIVDLGRVQEVYAYGT</sequence>
<keyword evidence="1" id="KW-1133">Transmembrane helix</keyword>
<dbReference type="GO" id="GO:0035556">
    <property type="term" value="P:intracellular signal transduction"/>
    <property type="evidence" value="ECO:0007669"/>
    <property type="project" value="InterPro"/>
</dbReference>
<keyword evidence="1" id="KW-0472">Membrane</keyword>
<dbReference type="GO" id="GO:0006171">
    <property type="term" value="P:cAMP biosynthetic process"/>
    <property type="evidence" value="ECO:0007669"/>
    <property type="project" value="TreeGrafter"/>
</dbReference>
<keyword evidence="4" id="KW-1185">Reference proteome</keyword>
<proteinExistence type="predicted"/>
<dbReference type="PROSITE" id="PS50125">
    <property type="entry name" value="GUANYLATE_CYCLASE_2"/>
    <property type="match status" value="1"/>
</dbReference>
<dbReference type="SMART" id="SM00044">
    <property type="entry name" value="CYCc"/>
    <property type="match status" value="1"/>
</dbReference>
<feature type="domain" description="Guanylate cyclase" evidence="2">
    <location>
        <begin position="267"/>
        <end position="399"/>
    </location>
</feature>
<dbReference type="GO" id="GO:0004016">
    <property type="term" value="F:adenylate cyclase activity"/>
    <property type="evidence" value="ECO:0007669"/>
    <property type="project" value="UniProtKB-EC"/>
</dbReference>
<dbReference type="EC" id="4.6.1.1" evidence="3"/>
<reference evidence="3 4" key="2">
    <citation type="submission" date="2012-06" db="EMBL/GenBank/DDBJ databases">
        <authorList>
            <person name="Fiebig A."/>
        </authorList>
    </citation>
    <scope>NUCLEOTIDE SEQUENCE [LARGE SCALE GENOMIC DNA]</scope>
    <source>
        <strain evidence="3 4">DFL-43</strain>
    </source>
</reference>
<dbReference type="InterPro" id="IPR050697">
    <property type="entry name" value="Adenylyl/Guanylyl_Cyclase_3/4"/>
</dbReference>
<feature type="transmembrane region" description="Helical" evidence="1">
    <location>
        <begin position="193"/>
        <end position="217"/>
    </location>
</feature>
<dbReference type="InterPro" id="IPR029787">
    <property type="entry name" value="Nucleotide_cyclase"/>
</dbReference>
<reference evidence="3 4" key="1">
    <citation type="submission" date="2007-10" db="EMBL/GenBank/DDBJ databases">
        <authorList>
            <person name="Wagner-Dobler I."/>
            <person name="Ferriera S."/>
            <person name="Johnson J."/>
            <person name="Kravitz S."/>
            <person name="Beeson K."/>
            <person name="Sutton G."/>
            <person name="Rogers Y.-H."/>
            <person name="Friedman R."/>
            <person name="Frazier M."/>
            <person name="Venter J.C."/>
        </authorList>
    </citation>
    <scope>NUCLEOTIDE SEQUENCE [LARGE SCALE GENOMIC DNA]</scope>
    <source>
        <strain evidence="3 4">DFL-43</strain>
    </source>
</reference>
<comment type="caution">
    <text evidence="3">The sequence shown here is derived from an EMBL/GenBank/DDBJ whole genome shotgun (WGS) entry which is preliminary data.</text>
</comment>
<evidence type="ECO:0000256" key="1">
    <source>
        <dbReference type="SAM" id="Phobius"/>
    </source>
</evidence>
<dbReference type="HOGENOM" id="CLU_033715_2_0_5"/>